<sequence>MEDRKRTTEARILSHFPEVRTKVLASPEFAAWLSSLTALDVDGETLYLRGGDMLRDKDQVIFEWARQHGLLTDAAISRAMKAEDE</sequence>
<evidence type="ECO:0000313" key="2">
    <source>
        <dbReference type="Proteomes" id="UP000266313"/>
    </source>
</evidence>
<dbReference type="OrthoDB" id="5196503at2"/>
<dbReference type="AlphaFoldDB" id="A0A250KPK7"/>
<keyword evidence="2" id="KW-1185">Reference proteome</keyword>
<accession>A0A250KPK7</accession>
<name>A0A250KPK7_9GAMM</name>
<dbReference type="EMBL" id="AP017928">
    <property type="protein sequence ID" value="BBA33613.1"/>
    <property type="molecule type" value="Genomic_DNA"/>
</dbReference>
<dbReference type="KEGG" id="mmai:sS8_1656"/>
<evidence type="ECO:0000313" key="1">
    <source>
        <dbReference type="EMBL" id="BBA33613.1"/>
    </source>
</evidence>
<gene>
    <name evidence="1" type="ORF">sS8_1656</name>
</gene>
<organism evidence="1 2">
    <name type="scientific">Methylocaldum marinum</name>
    <dbReference type="NCBI Taxonomy" id="1432792"/>
    <lineage>
        <taxon>Bacteria</taxon>
        <taxon>Pseudomonadati</taxon>
        <taxon>Pseudomonadota</taxon>
        <taxon>Gammaproteobacteria</taxon>
        <taxon>Methylococcales</taxon>
        <taxon>Methylococcaceae</taxon>
        <taxon>Methylocaldum</taxon>
    </lineage>
</organism>
<protein>
    <submittedName>
        <fullName evidence="1">Orn/Lys/Arg decarboxylase major region</fullName>
    </submittedName>
</protein>
<reference evidence="1 2" key="1">
    <citation type="submission" date="2016-12" db="EMBL/GenBank/DDBJ databases">
        <title>Genome sequencing of Methylocaldum marinum.</title>
        <authorList>
            <person name="Takeuchi M."/>
            <person name="Kamagata Y."/>
            <person name="Hiraoka S."/>
            <person name="Oshima K."/>
            <person name="Hattori M."/>
            <person name="Iwasaki W."/>
        </authorList>
    </citation>
    <scope>NUCLEOTIDE SEQUENCE [LARGE SCALE GENOMIC DNA]</scope>
    <source>
        <strain evidence="1 2">S8</strain>
    </source>
</reference>
<dbReference type="Proteomes" id="UP000266313">
    <property type="component" value="Chromosome"/>
</dbReference>
<proteinExistence type="predicted"/>